<organism evidence="15">
    <name type="scientific">Sulfurihydrogenibium azorense</name>
    <dbReference type="NCBI Taxonomy" id="309806"/>
    <lineage>
        <taxon>Bacteria</taxon>
        <taxon>Pseudomonadati</taxon>
        <taxon>Aquificota</taxon>
        <taxon>Aquificia</taxon>
        <taxon>Aquificales</taxon>
        <taxon>Hydrogenothermaceae</taxon>
        <taxon>Sulfurihydrogenibium</taxon>
    </lineage>
</organism>
<dbReference type="GO" id="GO:0070475">
    <property type="term" value="P:rRNA base methylation"/>
    <property type="evidence" value="ECO:0007669"/>
    <property type="project" value="InterPro"/>
</dbReference>
<keyword evidence="4" id="KW-0004">4Fe-4S</keyword>
<comment type="cofactor">
    <cofactor evidence="1">
        <name>[4Fe-4S] cluster</name>
        <dbReference type="ChEBI" id="CHEBI:49883"/>
    </cofactor>
</comment>
<dbReference type="Pfam" id="PF04055">
    <property type="entry name" value="Radical_SAM"/>
    <property type="match status" value="1"/>
</dbReference>
<dbReference type="GO" id="GO:0046872">
    <property type="term" value="F:metal ion binding"/>
    <property type="evidence" value="ECO:0007669"/>
    <property type="project" value="UniProtKB-KW"/>
</dbReference>
<dbReference type="EC" id="2.1.1.192" evidence="15"/>
<keyword evidence="11" id="KW-0408">Iron</keyword>
<sequence>MTDLSKDIRNYLEENCEINTLELVTYQQSKIDGSIKFLWRLKDGNTIETVLINEKNHKTLCVSTQVGCAVGCKFCYTTKDGLIRNLETAEIVDQYINVQRFLGDSEENRISNIVYMGMGEPLANYENVKKSVQIFTHPDMCKLSHRKITISSSGILHQIRRMYEDKEFPEVKLAVSLNASYQNQRAFLMPISQTNTLEDLMDLLRSIPLKPGWRITLEYVLIKNVNDTLEDAKRLVSLLKKDKNRFKVNLIPFNPFPGSDFERPEESRVLAFEKVLWNNNIATFIRWSKGRDIDAACGQLRKKELLQINV</sequence>
<evidence type="ECO:0000256" key="1">
    <source>
        <dbReference type="ARBA" id="ARBA00001966"/>
    </source>
</evidence>
<keyword evidence="12" id="KW-0411">Iron-sulfur</keyword>
<dbReference type="InterPro" id="IPR027492">
    <property type="entry name" value="RNA_MTrfase_RlmN"/>
</dbReference>
<dbReference type="GO" id="GO:0051539">
    <property type="term" value="F:4 iron, 4 sulfur cluster binding"/>
    <property type="evidence" value="ECO:0007669"/>
    <property type="project" value="UniProtKB-KW"/>
</dbReference>
<dbReference type="PROSITE" id="PS51918">
    <property type="entry name" value="RADICAL_SAM"/>
    <property type="match status" value="1"/>
</dbReference>
<evidence type="ECO:0000256" key="11">
    <source>
        <dbReference type="ARBA" id="ARBA00023004"/>
    </source>
</evidence>
<keyword evidence="6" id="KW-0698">rRNA processing</keyword>
<dbReference type="GO" id="GO:0005737">
    <property type="term" value="C:cytoplasm"/>
    <property type="evidence" value="ECO:0007669"/>
    <property type="project" value="UniProtKB-SubCell"/>
</dbReference>
<evidence type="ECO:0000256" key="9">
    <source>
        <dbReference type="ARBA" id="ARBA00022691"/>
    </source>
</evidence>
<evidence type="ECO:0000256" key="4">
    <source>
        <dbReference type="ARBA" id="ARBA00022485"/>
    </source>
</evidence>
<dbReference type="PIRSF" id="PIRSF006004">
    <property type="entry name" value="CHP00048"/>
    <property type="match status" value="1"/>
</dbReference>
<dbReference type="AlphaFoldDB" id="A0A831YDV1"/>
<dbReference type="CDD" id="cd01335">
    <property type="entry name" value="Radical_SAM"/>
    <property type="match status" value="1"/>
</dbReference>
<dbReference type="PANTHER" id="PTHR30544:SF5">
    <property type="entry name" value="RADICAL SAM CORE DOMAIN-CONTAINING PROTEIN"/>
    <property type="match status" value="1"/>
</dbReference>
<evidence type="ECO:0000256" key="2">
    <source>
        <dbReference type="ARBA" id="ARBA00004496"/>
    </source>
</evidence>
<dbReference type="Proteomes" id="UP000885621">
    <property type="component" value="Unassembled WGS sequence"/>
</dbReference>
<dbReference type="FunFam" id="3.20.20.70:FF:000014">
    <property type="entry name" value="Probable dual-specificity RNA methyltransferase RlmN"/>
    <property type="match status" value="1"/>
</dbReference>
<keyword evidence="7 15" id="KW-0489">Methyltransferase</keyword>
<dbReference type="EMBL" id="DSFC01000194">
    <property type="protein sequence ID" value="HEV09428.1"/>
    <property type="molecule type" value="Genomic_DNA"/>
</dbReference>
<dbReference type="NCBIfam" id="TIGR00048">
    <property type="entry name" value="rRNA_mod_RlmN"/>
    <property type="match status" value="1"/>
</dbReference>
<dbReference type="SUPFAM" id="SSF102114">
    <property type="entry name" value="Radical SAM enzymes"/>
    <property type="match status" value="1"/>
</dbReference>
<keyword evidence="9" id="KW-0949">S-adenosyl-L-methionine</keyword>
<evidence type="ECO:0000256" key="10">
    <source>
        <dbReference type="ARBA" id="ARBA00022723"/>
    </source>
</evidence>
<comment type="similarity">
    <text evidence="3">Belongs to the radical SAM superfamily. RlmN family.</text>
</comment>
<evidence type="ECO:0000256" key="6">
    <source>
        <dbReference type="ARBA" id="ARBA00022552"/>
    </source>
</evidence>
<keyword evidence="13" id="KW-1015">Disulfide bond</keyword>
<evidence type="ECO:0000259" key="14">
    <source>
        <dbReference type="PROSITE" id="PS51918"/>
    </source>
</evidence>
<dbReference type="InterPro" id="IPR007197">
    <property type="entry name" value="rSAM"/>
</dbReference>
<proteinExistence type="inferred from homology"/>
<feature type="domain" description="Radical SAM core" evidence="14">
    <location>
        <begin position="54"/>
        <end position="294"/>
    </location>
</feature>
<evidence type="ECO:0000256" key="3">
    <source>
        <dbReference type="ARBA" id="ARBA00007544"/>
    </source>
</evidence>
<gene>
    <name evidence="15" type="primary">rlmN</name>
    <name evidence="15" type="ORF">ENO34_03390</name>
</gene>
<comment type="caution">
    <text evidence="15">The sequence shown here is derived from an EMBL/GenBank/DDBJ whole genome shotgun (WGS) entry which is preliminary data.</text>
</comment>
<dbReference type="InterPro" id="IPR004383">
    <property type="entry name" value="rRNA_lsu_MTrfase_RlmN/Cfr"/>
</dbReference>
<dbReference type="GO" id="GO:0030488">
    <property type="term" value="P:tRNA methylation"/>
    <property type="evidence" value="ECO:0007669"/>
    <property type="project" value="InterPro"/>
</dbReference>
<dbReference type="GO" id="GO:0008173">
    <property type="term" value="F:RNA methyltransferase activity"/>
    <property type="evidence" value="ECO:0007669"/>
    <property type="project" value="InterPro"/>
</dbReference>
<name>A0A831YDV1_9AQUI</name>
<keyword evidence="8 15" id="KW-0808">Transferase</keyword>
<dbReference type="InterPro" id="IPR040072">
    <property type="entry name" value="Methyltransferase_A"/>
</dbReference>
<keyword evidence="10" id="KW-0479">Metal-binding</keyword>
<comment type="subcellular location">
    <subcellularLocation>
        <location evidence="2">Cytoplasm</location>
    </subcellularLocation>
</comment>
<evidence type="ECO:0000256" key="5">
    <source>
        <dbReference type="ARBA" id="ARBA00022490"/>
    </source>
</evidence>
<evidence type="ECO:0000256" key="12">
    <source>
        <dbReference type="ARBA" id="ARBA00023014"/>
    </source>
</evidence>
<evidence type="ECO:0000313" key="15">
    <source>
        <dbReference type="EMBL" id="HEV09428.1"/>
    </source>
</evidence>
<evidence type="ECO:0000256" key="13">
    <source>
        <dbReference type="ARBA" id="ARBA00023157"/>
    </source>
</evidence>
<keyword evidence="5" id="KW-0963">Cytoplasm</keyword>
<feature type="non-terminal residue" evidence="15">
    <location>
        <position position="1"/>
    </location>
</feature>
<dbReference type="InterPro" id="IPR058240">
    <property type="entry name" value="rSAM_sf"/>
</dbReference>
<evidence type="ECO:0000256" key="7">
    <source>
        <dbReference type="ARBA" id="ARBA00022603"/>
    </source>
</evidence>
<dbReference type="InterPro" id="IPR013785">
    <property type="entry name" value="Aldolase_TIM"/>
</dbReference>
<accession>A0A831YDV1</accession>
<reference evidence="15" key="1">
    <citation type="journal article" date="2020" name="mSystems">
        <title>Genome- and Community-Level Interaction Insights into Carbon Utilization and Element Cycling Functions of Hydrothermarchaeota in Hydrothermal Sediment.</title>
        <authorList>
            <person name="Zhou Z."/>
            <person name="Liu Y."/>
            <person name="Xu W."/>
            <person name="Pan J."/>
            <person name="Luo Z.H."/>
            <person name="Li M."/>
        </authorList>
    </citation>
    <scope>NUCLEOTIDE SEQUENCE [LARGE SCALE GENOMIC DNA]</scope>
    <source>
        <strain evidence="15">SpSt-1257</strain>
    </source>
</reference>
<dbReference type="SFLD" id="SFLDF00275">
    <property type="entry name" value="adenosine_C2_methyltransferase"/>
    <property type="match status" value="1"/>
</dbReference>
<dbReference type="PANTHER" id="PTHR30544">
    <property type="entry name" value="23S RRNA METHYLTRANSFERASE"/>
    <property type="match status" value="1"/>
</dbReference>
<evidence type="ECO:0000256" key="8">
    <source>
        <dbReference type="ARBA" id="ARBA00022679"/>
    </source>
</evidence>
<dbReference type="SFLD" id="SFLDG01062">
    <property type="entry name" value="methyltransferase_(Class_A)"/>
    <property type="match status" value="1"/>
</dbReference>
<dbReference type="Gene3D" id="3.20.20.70">
    <property type="entry name" value="Aldolase class I"/>
    <property type="match status" value="1"/>
</dbReference>
<protein>
    <submittedName>
        <fullName evidence="15">23S rRNA (Adenine(2503)-C(2))-methyltransferase RlmN</fullName>
        <ecNumber evidence="15">2.1.1.192</ecNumber>
    </submittedName>
</protein>
<dbReference type="SFLD" id="SFLDS00029">
    <property type="entry name" value="Radical_SAM"/>
    <property type="match status" value="1"/>
</dbReference>